<dbReference type="OrthoDB" id="883020at2"/>
<dbReference type="EMBL" id="WBVQ01000007">
    <property type="protein sequence ID" value="KAB2815004.1"/>
    <property type="molecule type" value="Genomic_DNA"/>
</dbReference>
<keyword evidence="2" id="KW-1185">Reference proteome</keyword>
<evidence type="ECO:0000313" key="1">
    <source>
        <dbReference type="EMBL" id="KAB2815004.1"/>
    </source>
</evidence>
<evidence type="ECO:0000313" key="2">
    <source>
        <dbReference type="Proteomes" id="UP000484164"/>
    </source>
</evidence>
<dbReference type="Proteomes" id="UP000484164">
    <property type="component" value="Unassembled WGS sequence"/>
</dbReference>
<protein>
    <submittedName>
        <fullName evidence="1">Uncharacterized protein</fullName>
    </submittedName>
</protein>
<dbReference type="AlphaFoldDB" id="A0A6L3ZBK8"/>
<reference evidence="1 2" key="1">
    <citation type="submission" date="2019-10" db="EMBL/GenBank/DDBJ databases">
        <title>Genome sequence of Phaeocystidibacter marisrubri JCM30614 (type strain).</title>
        <authorList>
            <person name="Bowman J.P."/>
        </authorList>
    </citation>
    <scope>NUCLEOTIDE SEQUENCE [LARGE SCALE GENOMIC DNA]</scope>
    <source>
        <strain evidence="1 2">JCM 30614</strain>
    </source>
</reference>
<comment type="caution">
    <text evidence="1">The sequence shown here is derived from an EMBL/GenBank/DDBJ whole genome shotgun (WGS) entry which is preliminary data.</text>
</comment>
<organism evidence="1 2">
    <name type="scientific">Phaeocystidibacter marisrubri</name>
    <dbReference type="NCBI Taxonomy" id="1577780"/>
    <lineage>
        <taxon>Bacteria</taxon>
        <taxon>Pseudomonadati</taxon>
        <taxon>Bacteroidota</taxon>
        <taxon>Flavobacteriia</taxon>
        <taxon>Flavobacteriales</taxon>
        <taxon>Phaeocystidibacteraceae</taxon>
        <taxon>Phaeocystidibacter</taxon>
    </lineage>
</organism>
<dbReference type="RefSeq" id="WP_151694373.1">
    <property type="nucleotide sequence ID" value="NZ_BMGX01000001.1"/>
</dbReference>
<gene>
    <name evidence="1" type="ORF">F8C82_14650</name>
</gene>
<name>A0A6L3ZBK8_9FLAO</name>
<proteinExistence type="predicted"/>
<sequence length="172" mass="20006">MKRQIPIPTHHANGEPTHWPEMILTTCKRKGLGGDWIDIIRPDKIDQRGVCNEKYDLKIHHIVPADFECDPGDDIEFLAVTPEGEKFPFAPLVKCTSNQHLHIQYGIWTRRYRPWIDHSMLFSELSGLRATSKELEFAKNEGFESMEELANVHLASMNPFRGRLIHWTNKLY</sequence>
<accession>A0A6L3ZBK8</accession>